<protein>
    <submittedName>
        <fullName evidence="4">Reverse transcriptase domain-containing protein</fullName>
    </submittedName>
</protein>
<dbReference type="Proteomes" id="UP000268014">
    <property type="component" value="Unassembled WGS sequence"/>
</dbReference>
<reference evidence="2 3" key="2">
    <citation type="submission" date="2018-11" db="EMBL/GenBank/DDBJ databases">
        <authorList>
            <consortium name="Pathogen Informatics"/>
        </authorList>
    </citation>
    <scope>NUCLEOTIDE SEQUENCE [LARGE SCALE GENOMIC DNA]</scope>
    <source>
        <strain evidence="2 3">MHpl1</strain>
    </source>
</reference>
<dbReference type="SUPFAM" id="SSF56672">
    <property type="entry name" value="DNA/RNA polymerases"/>
    <property type="match status" value="1"/>
</dbReference>
<dbReference type="EMBL" id="UZAF01022005">
    <property type="protein sequence ID" value="VDO82449.1"/>
    <property type="molecule type" value="Genomic_DNA"/>
</dbReference>
<sequence>MKNNLIPMEQHGFISSASTVTLMADCVFDWNLAVNEGKGVDIIYFDLTKAFDKVSHEKLLLKLQQLGIECNILSWIQSYLEDRHMCVRVGNSFSQRFHCSSGVPQGGVLSPLLFVAYTYDLLSYLYTHPSIRIKMYADDIGIYGVYNNDNHGQIIAMYGYL</sequence>
<dbReference type="InterPro" id="IPR000477">
    <property type="entry name" value="RT_dom"/>
</dbReference>
<organism evidence="4">
    <name type="scientific">Haemonchus placei</name>
    <name type="common">Barber's pole worm</name>
    <dbReference type="NCBI Taxonomy" id="6290"/>
    <lineage>
        <taxon>Eukaryota</taxon>
        <taxon>Metazoa</taxon>
        <taxon>Ecdysozoa</taxon>
        <taxon>Nematoda</taxon>
        <taxon>Chromadorea</taxon>
        <taxon>Rhabditida</taxon>
        <taxon>Rhabditina</taxon>
        <taxon>Rhabditomorpha</taxon>
        <taxon>Strongyloidea</taxon>
        <taxon>Trichostrongylidae</taxon>
        <taxon>Haemonchus</taxon>
    </lineage>
</organism>
<evidence type="ECO:0000313" key="4">
    <source>
        <dbReference type="WBParaSite" id="HPLM_0002026001-mRNA-1"/>
    </source>
</evidence>
<dbReference type="OMA" id="YHISEQM"/>
<dbReference type="OrthoDB" id="5864445at2759"/>
<keyword evidence="3" id="KW-1185">Reference proteome</keyword>
<gene>
    <name evidence="2" type="ORF">HPLM_LOCUS20252</name>
</gene>
<dbReference type="PANTHER" id="PTHR33332">
    <property type="entry name" value="REVERSE TRANSCRIPTASE DOMAIN-CONTAINING PROTEIN"/>
    <property type="match status" value="1"/>
</dbReference>
<reference evidence="4" key="1">
    <citation type="submission" date="2017-02" db="UniProtKB">
        <authorList>
            <consortium name="WormBaseParasite"/>
        </authorList>
    </citation>
    <scope>IDENTIFICATION</scope>
</reference>
<dbReference type="WBParaSite" id="HPLM_0002026001-mRNA-1">
    <property type="protein sequence ID" value="HPLM_0002026001-mRNA-1"/>
    <property type="gene ID" value="HPLM_0002026001"/>
</dbReference>
<name>A0A0N4X7B8_HAEPC</name>
<evidence type="ECO:0000313" key="2">
    <source>
        <dbReference type="EMBL" id="VDO82449.1"/>
    </source>
</evidence>
<dbReference type="InterPro" id="IPR043502">
    <property type="entry name" value="DNA/RNA_pol_sf"/>
</dbReference>
<dbReference type="PROSITE" id="PS50878">
    <property type="entry name" value="RT_POL"/>
    <property type="match status" value="1"/>
</dbReference>
<accession>A0A0N4X7B8</accession>
<dbReference type="Pfam" id="PF00078">
    <property type="entry name" value="RVT_1"/>
    <property type="match status" value="1"/>
</dbReference>
<dbReference type="AlphaFoldDB" id="A0A0N4X7B8"/>
<dbReference type="STRING" id="6290.A0A0N4X7B8"/>
<feature type="domain" description="Reverse transcriptase" evidence="1">
    <location>
        <begin position="1"/>
        <end position="161"/>
    </location>
</feature>
<proteinExistence type="predicted"/>
<evidence type="ECO:0000313" key="3">
    <source>
        <dbReference type="Proteomes" id="UP000268014"/>
    </source>
</evidence>
<evidence type="ECO:0000259" key="1">
    <source>
        <dbReference type="PROSITE" id="PS50878"/>
    </source>
</evidence>